<dbReference type="RefSeq" id="WP_218279229.1">
    <property type="nucleotide sequence ID" value="NZ_PVTI01000012.1"/>
</dbReference>
<evidence type="ECO:0008006" key="3">
    <source>
        <dbReference type="Google" id="ProtNLM"/>
    </source>
</evidence>
<evidence type="ECO:0000313" key="2">
    <source>
        <dbReference type="Proteomes" id="UP000237822"/>
    </source>
</evidence>
<dbReference type="Proteomes" id="UP000237822">
    <property type="component" value="Unassembled WGS sequence"/>
</dbReference>
<dbReference type="EMBL" id="PVTI01000012">
    <property type="protein sequence ID" value="PRY58222.1"/>
    <property type="molecule type" value="Genomic_DNA"/>
</dbReference>
<name>A0A2T0UJX4_9MICO</name>
<accession>A0A2T0UJX4</accession>
<comment type="caution">
    <text evidence="1">The sequence shown here is derived from an EMBL/GenBank/DDBJ whole genome shotgun (WGS) entry which is preliminary data.</text>
</comment>
<proteinExistence type="predicted"/>
<protein>
    <recommendedName>
        <fullName evidence="3">Asp23/Gls24 family envelope stress response protein</fullName>
    </recommendedName>
</protein>
<gene>
    <name evidence="1" type="ORF">BCF74_11239</name>
</gene>
<reference evidence="1 2" key="1">
    <citation type="submission" date="2018-03" db="EMBL/GenBank/DDBJ databases">
        <title>Genomic Encyclopedia of Archaeal and Bacterial Type Strains, Phase II (KMG-II): from individual species to whole genera.</title>
        <authorList>
            <person name="Goeker M."/>
        </authorList>
    </citation>
    <scope>NUCLEOTIDE SEQUENCE [LARGE SCALE GENOMIC DNA]</scope>
    <source>
        <strain evidence="1 2">ATCC BAA-1496</strain>
    </source>
</reference>
<keyword evidence="2" id="KW-1185">Reference proteome</keyword>
<dbReference type="AlphaFoldDB" id="A0A2T0UJX4"/>
<organism evidence="1 2">
    <name type="scientific">Knoellia remsis</name>
    <dbReference type="NCBI Taxonomy" id="407159"/>
    <lineage>
        <taxon>Bacteria</taxon>
        <taxon>Bacillati</taxon>
        <taxon>Actinomycetota</taxon>
        <taxon>Actinomycetes</taxon>
        <taxon>Micrococcales</taxon>
        <taxon>Intrasporangiaceae</taxon>
        <taxon>Knoellia</taxon>
    </lineage>
</organism>
<sequence>MPIDPDTDAEITDEATEKRYRELVDTVVRQWNDLEAAGDRSVQLSAEVLTGLKDAVRADARHGPQVEMPPTDAGPWTTSELALRTLVRHAVDAVPDALSLRTSFDYADGEGRTRGRPDRITCRISASTRTPNLPALGEAVRTAVATACQDELALAAPAIDVHIEDLHER</sequence>
<evidence type="ECO:0000313" key="1">
    <source>
        <dbReference type="EMBL" id="PRY58222.1"/>
    </source>
</evidence>